<dbReference type="Pfam" id="PF04536">
    <property type="entry name" value="TPM_phosphatase"/>
    <property type="match status" value="1"/>
</dbReference>
<keyword evidence="2" id="KW-0812">Transmembrane</keyword>
<feature type="region of interest" description="Disordered" evidence="1">
    <location>
        <begin position="211"/>
        <end position="250"/>
    </location>
</feature>
<evidence type="ECO:0000313" key="6">
    <source>
        <dbReference type="Proteomes" id="UP000694308"/>
    </source>
</evidence>
<reference evidence="5" key="1">
    <citation type="submission" date="2020-12" db="EMBL/GenBank/DDBJ databases">
        <title>Clostridium thailandense sp. nov., a novel acetogenic bacterium isolated from peat land soil in Thailand.</title>
        <authorList>
            <person name="Chaikitkaew S."/>
            <person name="Birkeland N.K."/>
        </authorList>
    </citation>
    <scope>NUCLEOTIDE SEQUENCE</scope>
    <source>
        <strain evidence="5">PL3</strain>
    </source>
</reference>
<protein>
    <submittedName>
        <fullName evidence="5">TPM domain-containing protein</fullName>
    </submittedName>
</protein>
<evidence type="ECO:0000256" key="3">
    <source>
        <dbReference type="SAM" id="SignalP"/>
    </source>
</evidence>
<dbReference type="AlphaFoldDB" id="A0A949TLM9"/>
<dbReference type="Proteomes" id="UP000694308">
    <property type="component" value="Unassembled WGS sequence"/>
</dbReference>
<evidence type="ECO:0000313" key="5">
    <source>
        <dbReference type="EMBL" id="MBV7274620.1"/>
    </source>
</evidence>
<dbReference type="RefSeq" id="WP_218321685.1">
    <property type="nucleotide sequence ID" value="NZ_JAEEGC010000092.1"/>
</dbReference>
<dbReference type="PANTHER" id="PTHR30373:SF2">
    <property type="entry name" value="UPF0603 PROTEIN YGCG"/>
    <property type="match status" value="1"/>
</dbReference>
<keyword evidence="2" id="KW-0472">Membrane</keyword>
<evidence type="ECO:0000256" key="1">
    <source>
        <dbReference type="SAM" id="MobiDB-lite"/>
    </source>
</evidence>
<accession>A0A949TLM9</accession>
<name>A0A949TLM9_9CLOT</name>
<feature type="chain" id="PRO_5039675848" evidence="3">
    <location>
        <begin position="24"/>
        <end position="357"/>
    </location>
</feature>
<organism evidence="5 6">
    <name type="scientific">Clostridium thailandense</name>
    <dbReference type="NCBI Taxonomy" id="2794346"/>
    <lineage>
        <taxon>Bacteria</taxon>
        <taxon>Bacillati</taxon>
        <taxon>Bacillota</taxon>
        <taxon>Clostridia</taxon>
        <taxon>Eubacteriales</taxon>
        <taxon>Clostridiaceae</taxon>
        <taxon>Clostridium</taxon>
    </lineage>
</organism>
<keyword evidence="2" id="KW-1133">Transmembrane helix</keyword>
<feature type="region of interest" description="Disordered" evidence="1">
    <location>
        <begin position="303"/>
        <end position="357"/>
    </location>
</feature>
<feature type="domain" description="TPM" evidence="4">
    <location>
        <begin position="28"/>
        <end position="144"/>
    </location>
</feature>
<proteinExistence type="predicted"/>
<sequence length="357" mass="39231">MKLKKLIFLSVLFVFLITNVTLAAAAYVKDDAGVLSASTTEQINSNFQKLEKNTGAQARIVIIKSLQGKNMNDYADSLVKTMTSTDKYAIFIVATADHKSKFLFGAGLNAVFTSSEANRIAKLPDSDFKKSDFNTGILKIGKTIDEDITTKAVKTGQVKVVDNGLSKTVQAKQNHTGLIIFLIIAALIIIITVYYIKKKGKERVDRFARENGLNGDSSRKSNHFRSANLSEEEPIYNKYSNSTNPTQGERNVVNNTTVINQNGGYGNNGSGFVEGMIVGEMLSHNHHDSNHYVHDDDYHDNSYNHNDYSNDNTDSTYIDDDTKLSSGSWGMSSGESDWGNSSSDNSYSDSSSGSSDW</sequence>
<dbReference type="InterPro" id="IPR007621">
    <property type="entry name" value="TPM_dom"/>
</dbReference>
<evidence type="ECO:0000256" key="2">
    <source>
        <dbReference type="SAM" id="Phobius"/>
    </source>
</evidence>
<keyword evidence="6" id="KW-1185">Reference proteome</keyword>
<feature type="transmembrane region" description="Helical" evidence="2">
    <location>
        <begin position="177"/>
        <end position="196"/>
    </location>
</feature>
<feature type="compositionally biased region" description="Polar residues" evidence="1">
    <location>
        <begin position="238"/>
        <end position="249"/>
    </location>
</feature>
<feature type="compositionally biased region" description="Low complexity" evidence="1">
    <location>
        <begin position="325"/>
        <end position="357"/>
    </location>
</feature>
<comment type="caution">
    <text evidence="5">The sequence shown here is derived from an EMBL/GenBank/DDBJ whole genome shotgun (WGS) entry which is preliminary data.</text>
</comment>
<evidence type="ECO:0000259" key="4">
    <source>
        <dbReference type="Pfam" id="PF04536"/>
    </source>
</evidence>
<feature type="signal peptide" evidence="3">
    <location>
        <begin position="1"/>
        <end position="23"/>
    </location>
</feature>
<keyword evidence="3" id="KW-0732">Signal</keyword>
<dbReference type="PANTHER" id="PTHR30373">
    <property type="entry name" value="UPF0603 PROTEIN YGCG"/>
    <property type="match status" value="1"/>
</dbReference>
<feature type="compositionally biased region" description="Low complexity" evidence="1">
    <location>
        <begin position="303"/>
        <end position="312"/>
    </location>
</feature>
<dbReference type="EMBL" id="JAEEGC010000092">
    <property type="protein sequence ID" value="MBV7274620.1"/>
    <property type="molecule type" value="Genomic_DNA"/>
</dbReference>
<gene>
    <name evidence="5" type="ORF">I6U48_17135</name>
</gene>